<accession>A0A7I0NSV9</accession>
<reference evidence="1 2" key="1">
    <citation type="submission" date="2020-06" db="EMBL/GenBank/DDBJ databases">
        <title>Genome mining for natural products.</title>
        <authorList>
            <person name="Zhang B."/>
            <person name="Shi J."/>
            <person name="Ge H."/>
        </authorList>
    </citation>
    <scope>NUCLEOTIDE SEQUENCE [LARGE SCALE GENOMIC DNA]</scope>
    <source>
        <strain evidence="1 2">NA02069</strain>
    </source>
</reference>
<gene>
    <name evidence="1" type="ORF">HUT05_01415</name>
</gene>
<name>A0A7I0NSV9_STRCX</name>
<organism evidence="1 2">
    <name type="scientific">Streptomyces chartreusis</name>
    <dbReference type="NCBI Taxonomy" id="1969"/>
    <lineage>
        <taxon>Bacteria</taxon>
        <taxon>Bacillati</taxon>
        <taxon>Actinomycetota</taxon>
        <taxon>Actinomycetes</taxon>
        <taxon>Kitasatosporales</taxon>
        <taxon>Streptomycetaceae</taxon>
        <taxon>Streptomyces</taxon>
    </lineage>
</organism>
<evidence type="ECO:0000313" key="1">
    <source>
        <dbReference type="EMBL" id="QKZ16152.1"/>
    </source>
</evidence>
<evidence type="ECO:0000313" key="2">
    <source>
        <dbReference type="Proteomes" id="UP000509418"/>
    </source>
</evidence>
<keyword evidence="2" id="KW-1185">Reference proteome</keyword>
<dbReference type="EMBL" id="CP056041">
    <property type="protein sequence ID" value="QKZ16152.1"/>
    <property type="molecule type" value="Genomic_DNA"/>
</dbReference>
<proteinExistence type="predicted"/>
<dbReference type="RefSeq" id="WP_176573840.1">
    <property type="nucleotide sequence ID" value="NZ_CP056041.1"/>
</dbReference>
<dbReference type="AlphaFoldDB" id="A0A7I0NSV9"/>
<sequence>MTMLLKWSLRFVEDFTDDIIAAFDQYMKLSRRARDAHLRGTSLPGKRRRPQGTVRLLVAGLLDDFRARGLSLPGRQHTNRAITISNPIPGEPARRAGHPPCRRHDHGLWPALRGRQLPDHTGPLPPRRLPRLTTRISYEHAPVLARHLSSACLAIIGYLYNRLRGTDTVPTDEHMSVGEGCDVADYLAAECCDVFGVVGEL</sequence>
<protein>
    <submittedName>
        <fullName evidence="1">Uncharacterized protein</fullName>
    </submittedName>
</protein>
<dbReference type="Proteomes" id="UP000509418">
    <property type="component" value="Chromosome"/>
</dbReference>